<dbReference type="PANTHER" id="PTHR10966">
    <property type="entry name" value="TRANSCRIPTION INITIATION FACTOR IIA SUBUNIT 2"/>
    <property type="match status" value="1"/>
</dbReference>
<dbReference type="GO" id="GO:0005672">
    <property type="term" value="C:transcription factor TFIIA complex"/>
    <property type="evidence" value="ECO:0007669"/>
    <property type="project" value="InterPro"/>
</dbReference>
<evidence type="ECO:0000256" key="3">
    <source>
        <dbReference type="ARBA" id="ARBA00019928"/>
    </source>
</evidence>
<dbReference type="EMBL" id="BLZA01000021">
    <property type="protein sequence ID" value="GHJ87180.1"/>
    <property type="molecule type" value="Genomic_DNA"/>
</dbReference>
<comment type="caution">
    <text evidence="11">The sequence shown here is derived from an EMBL/GenBank/DDBJ whole genome shotgun (WGS) entry which is preliminary data.</text>
</comment>
<dbReference type="InterPro" id="IPR009088">
    <property type="entry name" value="TFIIA_b-brl"/>
</dbReference>
<dbReference type="SUPFAM" id="SSF47396">
    <property type="entry name" value="Transcription factor IIA (TFIIA), alpha-helical domain"/>
    <property type="match status" value="1"/>
</dbReference>
<evidence type="ECO:0000256" key="2">
    <source>
        <dbReference type="ARBA" id="ARBA00007675"/>
    </source>
</evidence>
<organism evidence="11 12">
    <name type="scientific">Naganishia liquefaciens</name>
    <dbReference type="NCBI Taxonomy" id="104408"/>
    <lineage>
        <taxon>Eukaryota</taxon>
        <taxon>Fungi</taxon>
        <taxon>Dikarya</taxon>
        <taxon>Basidiomycota</taxon>
        <taxon>Agaricomycotina</taxon>
        <taxon>Tremellomycetes</taxon>
        <taxon>Filobasidiales</taxon>
        <taxon>Filobasidiaceae</taxon>
        <taxon>Naganishia</taxon>
    </lineage>
</organism>
<evidence type="ECO:0000313" key="11">
    <source>
        <dbReference type="EMBL" id="GHJ87180.1"/>
    </source>
</evidence>
<evidence type="ECO:0000256" key="1">
    <source>
        <dbReference type="ARBA" id="ARBA00004123"/>
    </source>
</evidence>
<gene>
    <name evidence="11" type="ORF">NliqN6_3582</name>
</gene>
<dbReference type="OrthoDB" id="586585at2759"/>
<evidence type="ECO:0000313" key="12">
    <source>
        <dbReference type="Proteomes" id="UP000620104"/>
    </source>
</evidence>
<dbReference type="SUPFAM" id="SSF50784">
    <property type="entry name" value="Transcription factor IIA (TFIIA), beta-barrel domain"/>
    <property type="match status" value="1"/>
</dbReference>
<evidence type="ECO:0000256" key="8">
    <source>
        <dbReference type="PIRNR" id="PIRNR009415"/>
    </source>
</evidence>
<dbReference type="FunFam" id="1.10.287.190:FF:000001">
    <property type="entry name" value="Transcription initiation factor IIA subunit 2"/>
    <property type="match status" value="1"/>
</dbReference>
<dbReference type="InterPro" id="IPR003194">
    <property type="entry name" value="TFIIA_gsu"/>
</dbReference>
<feature type="domain" description="Transcription initiation factor IIA gamma subunit C-terminal" evidence="10">
    <location>
        <begin position="63"/>
        <end position="110"/>
    </location>
</feature>
<dbReference type="Pfam" id="PF02268">
    <property type="entry name" value="TFIIA_gamma_N"/>
    <property type="match status" value="1"/>
</dbReference>
<dbReference type="Gene3D" id="1.10.287.190">
    <property type="entry name" value="Transcription factor IIA gamma subunit, alpha-helical domain"/>
    <property type="match status" value="1"/>
</dbReference>
<comment type="function">
    <text evidence="7">TFIIA is a component of the transcription machinery of RNA polymerase II and plays an important role in transcriptional activation. TFIIA in a complex with TBP mediates transcriptional activity.</text>
</comment>
<evidence type="ECO:0000256" key="4">
    <source>
        <dbReference type="ARBA" id="ARBA00023015"/>
    </source>
</evidence>
<sequence length="114" mass="12508">MSSQAALELYRGSALGHTLTDALDQMISEGSIDPQLAMKVLSQYDKYMSEAVQKQVKTKTTIKGHLKEYRSVDDVWNFTIKGAVMKLEGSADKHAENVTVDKIKIVACKSATAT</sequence>
<dbReference type="AlphaFoldDB" id="A0A8H3TUY8"/>
<dbReference type="Proteomes" id="UP000620104">
    <property type="component" value="Unassembled WGS sequence"/>
</dbReference>
<evidence type="ECO:0000256" key="7">
    <source>
        <dbReference type="ARBA" id="ARBA00024733"/>
    </source>
</evidence>
<evidence type="ECO:0000256" key="5">
    <source>
        <dbReference type="ARBA" id="ARBA00023163"/>
    </source>
</evidence>
<dbReference type="GO" id="GO:0006367">
    <property type="term" value="P:transcription initiation at RNA polymerase II promoter"/>
    <property type="evidence" value="ECO:0007669"/>
    <property type="project" value="InterPro"/>
</dbReference>
<dbReference type="InterPro" id="IPR009083">
    <property type="entry name" value="TFIIA_a-hlx"/>
</dbReference>
<accession>A0A8H3TUY8</accession>
<comment type="similarity">
    <text evidence="2 8">Belongs to the TFIIA subunit 2 family.</text>
</comment>
<dbReference type="Pfam" id="PF02751">
    <property type="entry name" value="TFIIA_gamma_C"/>
    <property type="match status" value="1"/>
</dbReference>
<dbReference type="CDD" id="cd10145">
    <property type="entry name" value="TFIIA_gamma_N"/>
    <property type="match status" value="1"/>
</dbReference>
<keyword evidence="6 8" id="KW-0539">Nucleus</keyword>
<feature type="domain" description="Transcription initiation factor IIA gamma subunit N-terminal" evidence="9">
    <location>
        <begin position="7"/>
        <end position="51"/>
    </location>
</feature>
<dbReference type="InterPro" id="IPR015871">
    <property type="entry name" value="TFIIA_gsu_C"/>
</dbReference>
<protein>
    <recommendedName>
        <fullName evidence="3 8">Transcription initiation factor IIA subunit 2</fullName>
    </recommendedName>
</protein>
<dbReference type="InterPro" id="IPR015872">
    <property type="entry name" value="TFIIA_gsu_N"/>
</dbReference>
<keyword evidence="4 8" id="KW-0805">Transcription regulation</keyword>
<evidence type="ECO:0000259" key="9">
    <source>
        <dbReference type="Pfam" id="PF02268"/>
    </source>
</evidence>
<name>A0A8H3TUY8_9TREE</name>
<proteinExistence type="inferred from homology"/>
<dbReference type="CDD" id="cd10014">
    <property type="entry name" value="TFIIA_gamma_C"/>
    <property type="match status" value="1"/>
</dbReference>
<comment type="subcellular location">
    <subcellularLocation>
        <location evidence="1 8">Nucleus</location>
    </subcellularLocation>
</comment>
<reference evidence="11" key="1">
    <citation type="submission" date="2020-07" db="EMBL/GenBank/DDBJ databases">
        <title>Draft Genome Sequence of a Deep-Sea Yeast, Naganishia (Cryptococcus) liquefaciens strain N6.</title>
        <authorList>
            <person name="Han Y.W."/>
            <person name="Kajitani R."/>
            <person name="Morimoto H."/>
            <person name="Parhat M."/>
            <person name="Tsubouchi H."/>
            <person name="Bakenova O."/>
            <person name="Ogata M."/>
            <person name="Argunhan B."/>
            <person name="Aoki R."/>
            <person name="Kajiwara S."/>
            <person name="Itoh T."/>
            <person name="Iwasaki H."/>
        </authorList>
    </citation>
    <scope>NUCLEOTIDE SEQUENCE</scope>
    <source>
        <strain evidence="11">N6</strain>
    </source>
</reference>
<dbReference type="Gene3D" id="2.30.18.10">
    <property type="entry name" value="Transcription factor IIA (TFIIA), beta-barrel domain"/>
    <property type="match status" value="1"/>
</dbReference>
<evidence type="ECO:0000259" key="10">
    <source>
        <dbReference type="Pfam" id="PF02751"/>
    </source>
</evidence>
<evidence type="ECO:0000256" key="6">
    <source>
        <dbReference type="ARBA" id="ARBA00023242"/>
    </source>
</evidence>
<dbReference type="PIRSF" id="PIRSF009415">
    <property type="entry name" value="Hum_TFIIA_gamma"/>
    <property type="match status" value="1"/>
</dbReference>
<keyword evidence="12" id="KW-1185">Reference proteome</keyword>
<keyword evidence="5 8" id="KW-0804">Transcription</keyword>